<dbReference type="Proteomes" id="UP000298616">
    <property type="component" value="Chromosome"/>
</dbReference>
<feature type="transmembrane region" description="Helical" evidence="1">
    <location>
        <begin position="7"/>
        <end position="25"/>
    </location>
</feature>
<dbReference type="OrthoDB" id="662072at2"/>
<keyword evidence="4" id="KW-1185">Reference proteome</keyword>
<dbReference type="Gene3D" id="3.40.30.10">
    <property type="entry name" value="Glutaredoxin"/>
    <property type="match status" value="1"/>
</dbReference>
<dbReference type="GO" id="GO:0016209">
    <property type="term" value="F:antioxidant activity"/>
    <property type="evidence" value="ECO:0007669"/>
    <property type="project" value="InterPro"/>
</dbReference>
<evidence type="ECO:0000256" key="1">
    <source>
        <dbReference type="SAM" id="Phobius"/>
    </source>
</evidence>
<evidence type="ECO:0000313" key="4">
    <source>
        <dbReference type="Proteomes" id="UP000298616"/>
    </source>
</evidence>
<dbReference type="SUPFAM" id="SSF52833">
    <property type="entry name" value="Thioredoxin-like"/>
    <property type="match status" value="1"/>
</dbReference>
<dbReference type="GO" id="GO:0016491">
    <property type="term" value="F:oxidoreductase activity"/>
    <property type="evidence" value="ECO:0007669"/>
    <property type="project" value="InterPro"/>
</dbReference>
<sequence>MKKIFKTAILILFGIAIIYQFYIFIKPDESNKPSIPDISLVLLDNKKTSVSSLGDDKHTIVFLVNTQCDYCKKEINELENYIDRFVNTEVIFILFEDLEVIKDFKNSILPQENSFITFAQASREEVKTVLEKELVYPYMLWYDNKGIQKVQHRGLYPIARIIESINNSHD</sequence>
<protein>
    <recommendedName>
        <fullName evidence="2">Alkyl hydroperoxide reductase subunit C/ Thiol specific antioxidant domain-containing protein</fullName>
    </recommendedName>
</protein>
<proteinExistence type="predicted"/>
<dbReference type="KEGG" id="fpf:DCC35_09360"/>
<keyword evidence="1" id="KW-1133">Transmembrane helix</keyword>
<keyword evidence="1" id="KW-0812">Transmembrane</keyword>
<evidence type="ECO:0000259" key="2">
    <source>
        <dbReference type="Pfam" id="PF00578"/>
    </source>
</evidence>
<dbReference type="AlphaFoldDB" id="A0A4D7JIW6"/>
<gene>
    <name evidence="3" type="ORF">DCC35_09360</name>
</gene>
<accession>A0A4D7JIW6</accession>
<organism evidence="3 4">
    <name type="scientific">Mangrovivirga cuniculi</name>
    <dbReference type="NCBI Taxonomy" id="2715131"/>
    <lineage>
        <taxon>Bacteria</taxon>
        <taxon>Pseudomonadati</taxon>
        <taxon>Bacteroidota</taxon>
        <taxon>Cytophagia</taxon>
        <taxon>Cytophagales</taxon>
        <taxon>Mangrovivirgaceae</taxon>
        <taxon>Mangrovivirga</taxon>
    </lineage>
</organism>
<evidence type="ECO:0000313" key="3">
    <source>
        <dbReference type="EMBL" id="QCK14933.1"/>
    </source>
</evidence>
<feature type="domain" description="Alkyl hydroperoxide reductase subunit C/ Thiol specific antioxidant" evidence="2">
    <location>
        <begin position="35"/>
        <end position="108"/>
    </location>
</feature>
<dbReference type="InterPro" id="IPR000866">
    <property type="entry name" value="AhpC/TSA"/>
</dbReference>
<reference evidence="3 4" key="1">
    <citation type="submission" date="2018-04" db="EMBL/GenBank/DDBJ databases">
        <title>Complete genome uncultured novel isolate.</title>
        <authorList>
            <person name="Merlino G."/>
        </authorList>
    </citation>
    <scope>NUCLEOTIDE SEQUENCE [LARGE SCALE GENOMIC DNA]</scope>
    <source>
        <strain evidence="4">R1DC9</strain>
    </source>
</reference>
<dbReference type="EMBL" id="CP028923">
    <property type="protein sequence ID" value="QCK14933.1"/>
    <property type="molecule type" value="Genomic_DNA"/>
</dbReference>
<keyword evidence="1" id="KW-0472">Membrane</keyword>
<dbReference type="Pfam" id="PF00578">
    <property type="entry name" value="AhpC-TSA"/>
    <property type="match status" value="1"/>
</dbReference>
<dbReference type="InterPro" id="IPR036249">
    <property type="entry name" value="Thioredoxin-like_sf"/>
</dbReference>
<dbReference type="RefSeq" id="WP_137090522.1">
    <property type="nucleotide sequence ID" value="NZ_CP028923.1"/>
</dbReference>
<name>A0A4D7JIW6_9BACT</name>